<protein>
    <recommendedName>
        <fullName evidence="4">Short-chain dehydrogenase</fullName>
    </recommendedName>
</protein>
<organism evidence="2 3">
    <name type="scientific">Bacillus thermozeamaize</name>
    <dbReference type="NCBI Taxonomy" id="230954"/>
    <lineage>
        <taxon>Bacteria</taxon>
        <taxon>Bacillati</taxon>
        <taxon>Bacillota</taxon>
        <taxon>Bacilli</taxon>
        <taxon>Bacillales</taxon>
        <taxon>Bacillaceae</taxon>
        <taxon>Bacillus</taxon>
    </lineage>
</organism>
<dbReference type="SUPFAM" id="SSF51735">
    <property type="entry name" value="NAD(P)-binding Rossmann-fold domains"/>
    <property type="match status" value="1"/>
</dbReference>
<dbReference type="PRINTS" id="PR00081">
    <property type="entry name" value="GDHRDH"/>
</dbReference>
<evidence type="ECO:0000313" key="3">
    <source>
        <dbReference type="Proteomes" id="UP000196475"/>
    </source>
</evidence>
<dbReference type="PANTHER" id="PTHR42760">
    <property type="entry name" value="SHORT-CHAIN DEHYDROGENASES/REDUCTASES FAMILY MEMBER"/>
    <property type="match status" value="1"/>
</dbReference>
<gene>
    <name evidence="2" type="ORF">BAA01_05305</name>
</gene>
<dbReference type="InterPro" id="IPR002347">
    <property type="entry name" value="SDR_fam"/>
</dbReference>
<dbReference type="Gene3D" id="3.40.50.720">
    <property type="entry name" value="NAD(P)-binding Rossmann-like Domain"/>
    <property type="match status" value="1"/>
</dbReference>
<dbReference type="CDD" id="cd05233">
    <property type="entry name" value="SDR_c"/>
    <property type="match status" value="1"/>
</dbReference>
<dbReference type="EMBL" id="LZRT01000060">
    <property type="protein sequence ID" value="OUM88518.1"/>
    <property type="molecule type" value="Genomic_DNA"/>
</dbReference>
<evidence type="ECO:0000313" key="2">
    <source>
        <dbReference type="EMBL" id="OUM88518.1"/>
    </source>
</evidence>
<reference evidence="3" key="1">
    <citation type="submission" date="2016-06" db="EMBL/GenBank/DDBJ databases">
        <authorList>
            <person name="Nascimento L."/>
            <person name="Pereira R.V."/>
            <person name="Martins L.F."/>
            <person name="Quaggio R.B."/>
            <person name="Silva A.M."/>
            <person name="Setubal J.C."/>
        </authorList>
    </citation>
    <scope>NUCLEOTIDE SEQUENCE [LARGE SCALE GENOMIC DNA]</scope>
</reference>
<accession>A0A1Y3PTP9</accession>
<comment type="similarity">
    <text evidence="1">Belongs to the short-chain dehydrogenases/reductases (SDR) family.</text>
</comment>
<dbReference type="InterPro" id="IPR036291">
    <property type="entry name" value="NAD(P)-bd_dom_sf"/>
</dbReference>
<dbReference type="SMR" id="A0A1Y3PTP9"/>
<dbReference type="Pfam" id="PF13561">
    <property type="entry name" value="adh_short_C2"/>
    <property type="match status" value="1"/>
</dbReference>
<comment type="caution">
    <text evidence="2">The sequence shown here is derived from an EMBL/GenBank/DDBJ whole genome shotgun (WGS) entry which is preliminary data.</text>
</comment>
<proteinExistence type="inferred from homology"/>
<evidence type="ECO:0008006" key="4">
    <source>
        <dbReference type="Google" id="ProtNLM"/>
    </source>
</evidence>
<evidence type="ECO:0000256" key="1">
    <source>
        <dbReference type="ARBA" id="ARBA00006484"/>
    </source>
</evidence>
<dbReference type="GO" id="GO:0016616">
    <property type="term" value="F:oxidoreductase activity, acting on the CH-OH group of donors, NAD or NADP as acceptor"/>
    <property type="evidence" value="ECO:0007669"/>
    <property type="project" value="TreeGrafter"/>
</dbReference>
<sequence>MRLKEKVCLITNAGDYMGPATVKEFQREGAILYVHGKDGGKVREMLERFEVDLSAISLLEADIGSPDGAQKIAEKVSGEKGRIDVLVNVNSHPPGGSLVHETEEAFWRSMFHRLVDELFFMCKAVLPFMIEARRGKIVNFTSSAGVRGMPKYATYSAARFAANGFTQALGREVARYNIQVNAIAQNYVENPQYYPDELIANPEILAKIQQKIPLGRLAKGWESARLAVFLASEESDFLCGEVIRFTGGGD</sequence>
<dbReference type="Proteomes" id="UP000196475">
    <property type="component" value="Unassembled WGS sequence"/>
</dbReference>
<dbReference type="PRINTS" id="PR00080">
    <property type="entry name" value="SDRFAMILY"/>
</dbReference>
<name>A0A1Y3PTP9_9BACI</name>
<dbReference type="AlphaFoldDB" id="A0A1Y3PTP9"/>